<organism evidence="1 2">
    <name type="scientific">Puccinia coronata f. sp. avenae</name>
    <dbReference type="NCBI Taxonomy" id="200324"/>
    <lineage>
        <taxon>Eukaryota</taxon>
        <taxon>Fungi</taxon>
        <taxon>Dikarya</taxon>
        <taxon>Basidiomycota</taxon>
        <taxon>Pucciniomycotina</taxon>
        <taxon>Pucciniomycetes</taxon>
        <taxon>Pucciniales</taxon>
        <taxon>Pucciniaceae</taxon>
        <taxon>Puccinia</taxon>
    </lineage>
</organism>
<evidence type="ECO:0000313" key="1">
    <source>
        <dbReference type="EMBL" id="PLW15579.1"/>
    </source>
</evidence>
<comment type="caution">
    <text evidence="1">The sequence shown here is derived from an EMBL/GenBank/DDBJ whole genome shotgun (WGS) entry which is preliminary data.</text>
</comment>
<protein>
    <submittedName>
        <fullName evidence="1">Uncharacterized protein</fullName>
    </submittedName>
</protein>
<evidence type="ECO:0000313" key="2">
    <source>
        <dbReference type="Proteomes" id="UP000235388"/>
    </source>
</evidence>
<dbReference type="AlphaFoldDB" id="A0A2N5SQR2"/>
<dbReference type="EMBL" id="PGCJ01000892">
    <property type="protein sequence ID" value="PLW15579.1"/>
    <property type="molecule type" value="Genomic_DNA"/>
</dbReference>
<keyword evidence="2" id="KW-1185">Reference proteome</keyword>
<dbReference type="Proteomes" id="UP000235388">
    <property type="component" value="Unassembled WGS sequence"/>
</dbReference>
<reference evidence="1 2" key="1">
    <citation type="submission" date="2017-11" db="EMBL/GenBank/DDBJ databases">
        <title>De novo assembly and phasing of dikaryotic genomes from two isolates of Puccinia coronata f. sp. avenae, the causal agent of oat crown rust.</title>
        <authorList>
            <person name="Miller M.E."/>
            <person name="Zhang Y."/>
            <person name="Omidvar V."/>
            <person name="Sperschneider J."/>
            <person name="Schwessinger B."/>
            <person name="Raley C."/>
            <person name="Palmer J.M."/>
            <person name="Garnica D."/>
            <person name="Upadhyaya N."/>
            <person name="Rathjen J."/>
            <person name="Taylor J.M."/>
            <person name="Park R.F."/>
            <person name="Dodds P.N."/>
            <person name="Hirsch C.D."/>
            <person name="Kianian S.F."/>
            <person name="Figueroa M."/>
        </authorList>
    </citation>
    <scope>NUCLEOTIDE SEQUENCE [LARGE SCALE GENOMIC DNA]</scope>
    <source>
        <strain evidence="1">12NC29</strain>
    </source>
</reference>
<gene>
    <name evidence="1" type="ORF">PCANC_15854</name>
</gene>
<proteinExistence type="predicted"/>
<name>A0A2N5SQR2_9BASI</name>
<accession>A0A2N5SQR2</accession>
<sequence>MLNLPKSATLVNVGKLIALKTQILFWTGINSNSHFLRAVMKSTFTLRGMCFHEDDPNSPNGNRRAHLKGSSKRLIRVTHPNGSSAEMIRTAVLQASWLRATGSPAATLLHRQQGSIANGTKSAIKREAS</sequence>